<evidence type="ECO:0000256" key="7">
    <source>
        <dbReference type="PROSITE-ProRule" id="PRU01373"/>
    </source>
</evidence>
<evidence type="ECO:0000256" key="4">
    <source>
        <dbReference type="ARBA" id="ARBA00022960"/>
    </source>
</evidence>
<dbReference type="PROSITE" id="PS52029">
    <property type="entry name" value="LD_TPASE"/>
    <property type="match status" value="1"/>
</dbReference>
<dbReference type="AlphaFoldDB" id="A0A1I7A1U2"/>
<dbReference type="RefSeq" id="WP_090248582.1">
    <property type="nucleotide sequence ID" value="NZ_FPAS01000002.1"/>
</dbReference>
<reference evidence="9 10" key="1">
    <citation type="submission" date="2016-10" db="EMBL/GenBank/DDBJ databases">
        <authorList>
            <person name="de Groot N.N."/>
        </authorList>
    </citation>
    <scope>NUCLEOTIDE SEQUENCE [LARGE SCALE GENOMIC DNA]</scope>
    <source>
        <strain evidence="9 10">CGMCC 1.7005</strain>
    </source>
</reference>
<dbReference type="InterPro" id="IPR038063">
    <property type="entry name" value="Transpep_catalytic_dom"/>
</dbReference>
<dbReference type="EMBL" id="FPAS01000002">
    <property type="protein sequence ID" value="SFT68862.1"/>
    <property type="molecule type" value="Genomic_DNA"/>
</dbReference>
<dbReference type="GO" id="GO:0004180">
    <property type="term" value="F:carboxypeptidase activity"/>
    <property type="evidence" value="ECO:0007669"/>
    <property type="project" value="UniProtKB-ARBA"/>
</dbReference>
<feature type="domain" description="L,D-TPase catalytic" evidence="8">
    <location>
        <begin position="58"/>
        <end position="191"/>
    </location>
</feature>
<evidence type="ECO:0000256" key="1">
    <source>
        <dbReference type="ARBA" id="ARBA00004752"/>
    </source>
</evidence>
<keyword evidence="10" id="KW-1185">Reference proteome</keyword>
<evidence type="ECO:0000313" key="10">
    <source>
        <dbReference type="Proteomes" id="UP000236454"/>
    </source>
</evidence>
<feature type="active site" description="Proton donor/acceptor" evidence="7">
    <location>
        <position position="152"/>
    </location>
</feature>
<keyword evidence="4 7" id="KW-0133">Cell shape</keyword>
<dbReference type="STRING" id="477690.SAMN05216474_1820"/>
<protein>
    <recommendedName>
        <fullName evidence="8">L,D-TPase catalytic domain-containing protein</fullName>
    </recommendedName>
</protein>
<dbReference type="GO" id="GO:0009252">
    <property type="term" value="P:peptidoglycan biosynthetic process"/>
    <property type="evidence" value="ECO:0007669"/>
    <property type="project" value="UniProtKB-UniPathway"/>
</dbReference>
<dbReference type="Proteomes" id="UP000236454">
    <property type="component" value="Unassembled WGS sequence"/>
</dbReference>
<evidence type="ECO:0000256" key="2">
    <source>
        <dbReference type="ARBA" id="ARBA00005992"/>
    </source>
</evidence>
<evidence type="ECO:0000313" key="9">
    <source>
        <dbReference type="EMBL" id="SFT68862.1"/>
    </source>
</evidence>
<dbReference type="GO" id="GO:0016740">
    <property type="term" value="F:transferase activity"/>
    <property type="evidence" value="ECO:0007669"/>
    <property type="project" value="UniProtKB-KW"/>
</dbReference>
<evidence type="ECO:0000256" key="3">
    <source>
        <dbReference type="ARBA" id="ARBA00022679"/>
    </source>
</evidence>
<feature type="active site" description="Nucleophile" evidence="7">
    <location>
        <position position="160"/>
    </location>
</feature>
<dbReference type="SUPFAM" id="SSF141523">
    <property type="entry name" value="L,D-transpeptidase catalytic domain-like"/>
    <property type="match status" value="1"/>
</dbReference>
<dbReference type="InterPro" id="IPR005490">
    <property type="entry name" value="LD_TPept_cat_dom"/>
</dbReference>
<name>A0A1I7A1U2_9FLAO</name>
<evidence type="ECO:0000256" key="6">
    <source>
        <dbReference type="ARBA" id="ARBA00023316"/>
    </source>
</evidence>
<sequence length="248" mass="28786">MLKYSYFFVLFILFAFSIQGFKEEQLKYSRVRQAYQEKDTLINKCLSEKNLQRDAFQLYIRAFKAEKELEIWAKNDSSLTFTLLKTIAICDTSGQLGPKRQRGDLQIPEGFYHINRFNPYSNFHLSLGINYPNASDKVLGNKSKLGGDIFIHGDCVTIGCLPLTNDLIKEVYIYCVEAKNNGQTNIPVSIFPTRLNDTNFNLLKEKYAKDTDKLNLWEDLKKGYELFNTYRQLPSIKFLPSGRHEVKM</sequence>
<comment type="similarity">
    <text evidence="2">Belongs to the YkuD family.</text>
</comment>
<evidence type="ECO:0000256" key="5">
    <source>
        <dbReference type="ARBA" id="ARBA00022984"/>
    </source>
</evidence>
<dbReference type="PANTHER" id="PTHR36699">
    <property type="entry name" value="LD-TRANSPEPTIDASE"/>
    <property type="match status" value="1"/>
</dbReference>
<keyword evidence="3" id="KW-0808">Transferase</keyword>
<gene>
    <name evidence="9" type="ORF">SAMN05216474_1820</name>
</gene>
<organism evidence="9 10">
    <name type="scientific">Lishizhenia tianjinensis</name>
    <dbReference type="NCBI Taxonomy" id="477690"/>
    <lineage>
        <taxon>Bacteria</taxon>
        <taxon>Pseudomonadati</taxon>
        <taxon>Bacteroidota</taxon>
        <taxon>Flavobacteriia</taxon>
        <taxon>Flavobacteriales</taxon>
        <taxon>Crocinitomicaceae</taxon>
        <taxon>Lishizhenia</taxon>
    </lineage>
</organism>
<dbReference type="PANTHER" id="PTHR36699:SF1">
    <property type="entry name" value="L,D-TRANSPEPTIDASE YAFK-RELATED"/>
    <property type="match status" value="1"/>
</dbReference>
<dbReference type="CDD" id="cd16913">
    <property type="entry name" value="YkuD_like"/>
    <property type="match status" value="1"/>
</dbReference>
<proteinExistence type="inferred from homology"/>
<dbReference type="GO" id="GO:0071555">
    <property type="term" value="P:cell wall organization"/>
    <property type="evidence" value="ECO:0007669"/>
    <property type="project" value="UniProtKB-UniRule"/>
</dbReference>
<evidence type="ECO:0000259" key="8">
    <source>
        <dbReference type="PROSITE" id="PS52029"/>
    </source>
</evidence>
<keyword evidence="6 7" id="KW-0961">Cell wall biogenesis/degradation</keyword>
<dbReference type="GO" id="GO:0008360">
    <property type="term" value="P:regulation of cell shape"/>
    <property type="evidence" value="ECO:0007669"/>
    <property type="project" value="UniProtKB-UniRule"/>
</dbReference>
<dbReference type="OrthoDB" id="9809748at2"/>
<accession>A0A1I7A1U2</accession>
<dbReference type="UniPathway" id="UPA00219"/>
<keyword evidence="5 7" id="KW-0573">Peptidoglycan synthesis</keyword>
<comment type="pathway">
    <text evidence="1 7">Cell wall biogenesis; peptidoglycan biosynthesis.</text>
</comment>
<dbReference type="Pfam" id="PF03734">
    <property type="entry name" value="YkuD"/>
    <property type="match status" value="1"/>
</dbReference>